<keyword evidence="2" id="KW-1185">Reference proteome</keyword>
<dbReference type="InParanoid" id="V4S1Q6"/>
<gene>
    <name evidence="1" type="ORF">CICLE_v10027170mg</name>
</gene>
<dbReference type="Proteomes" id="UP000030687">
    <property type="component" value="Unassembled WGS sequence"/>
</dbReference>
<organism evidence="1 2">
    <name type="scientific">Citrus clementina</name>
    <name type="common">Clementine</name>
    <name type="synonym">Citrus deliciosa x Citrus sinensis</name>
    <dbReference type="NCBI Taxonomy" id="85681"/>
    <lineage>
        <taxon>Eukaryota</taxon>
        <taxon>Viridiplantae</taxon>
        <taxon>Streptophyta</taxon>
        <taxon>Embryophyta</taxon>
        <taxon>Tracheophyta</taxon>
        <taxon>Spermatophyta</taxon>
        <taxon>Magnoliopsida</taxon>
        <taxon>eudicotyledons</taxon>
        <taxon>Gunneridae</taxon>
        <taxon>Pentapetalae</taxon>
        <taxon>rosids</taxon>
        <taxon>malvids</taxon>
        <taxon>Sapindales</taxon>
        <taxon>Rutaceae</taxon>
        <taxon>Aurantioideae</taxon>
        <taxon>Citrus</taxon>
    </lineage>
</organism>
<dbReference type="Gramene" id="ESR41278">
    <property type="protein sequence ID" value="ESR41278"/>
    <property type="gene ID" value="CICLE_v10027170mg"/>
</dbReference>
<proteinExistence type="predicted"/>
<sequence>MFSTLKFQSANPTIDHDFNNYSFSRHHGCSLHRLPLYLRPPLRFRRLSAQSEYAASSEPSVSSHYTTSVGSSSSSSLQLSQWNLTHRHILVLNVIACAALKGAAESLEKLMDVTREELPETMAAVRLSGMEISDLTMELSDLGQEITQGVRSSTKAVRIAEERLRQLTNMNPSVSSQEVVSQRIGPTSPQLARTARDIREGIVQGRAILRMFFTLTQFSRMALNYFANRAKK</sequence>
<evidence type="ECO:0000313" key="1">
    <source>
        <dbReference type="EMBL" id="ESR41278.1"/>
    </source>
</evidence>
<name>V4S1Q6_CITCL</name>
<dbReference type="PANTHER" id="PTHR33825">
    <property type="entry name" value="CHITINASE-LIKE PROTEIN"/>
    <property type="match status" value="1"/>
</dbReference>
<evidence type="ECO:0000313" key="2">
    <source>
        <dbReference type="Proteomes" id="UP000030687"/>
    </source>
</evidence>
<accession>V4S1Q6</accession>
<dbReference type="EMBL" id="KI536925">
    <property type="protein sequence ID" value="ESR41278.1"/>
    <property type="molecule type" value="Genomic_DNA"/>
</dbReference>
<dbReference type="AlphaFoldDB" id="V4S1Q6"/>
<dbReference type="OMA" id="HYTESIG"/>
<dbReference type="KEGG" id="cic:CICLE_v10027170mg"/>
<reference evidence="1 2" key="1">
    <citation type="submission" date="2013-10" db="EMBL/GenBank/DDBJ databases">
        <authorList>
            <consortium name="International Citrus Genome Consortium"/>
            <person name="Jenkins J."/>
            <person name="Schmutz J."/>
            <person name="Prochnik S."/>
            <person name="Rokhsar D."/>
            <person name="Gmitter F."/>
            <person name="Ollitrault P."/>
            <person name="Machado M."/>
            <person name="Talon M."/>
            <person name="Wincker P."/>
            <person name="Jaillon O."/>
            <person name="Morgante M."/>
        </authorList>
    </citation>
    <scope>NUCLEOTIDE SEQUENCE</scope>
    <source>
        <strain evidence="2">cv. Clemenules</strain>
    </source>
</reference>
<protein>
    <submittedName>
        <fullName evidence="1">Uncharacterized protein</fullName>
    </submittedName>
</protein>
<dbReference type="FunCoup" id="V4S1Q6">
    <property type="interactions" value="968"/>
</dbReference>
<dbReference type="STRING" id="85681.V4S1Q6"/>
<dbReference type="PANTHER" id="PTHR33825:SF5">
    <property type="entry name" value="TRANSMEMBRANE PROTEIN"/>
    <property type="match status" value="1"/>
</dbReference>
<dbReference type="eggNOG" id="ENOG502QUNI">
    <property type="taxonomic scope" value="Eukaryota"/>
</dbReference>